<keyword evidence="1" id="KW-0732">Signal</keyword>
<evidence type="ECO:0000259" key="2">
    <source>
        <dbReference type="Pfam" id="PF00561"/>
    </source>
</evidence>
<evidence type="ECO:0000313" key="3">
    <source>
        <dbReference type="EMBL" id="KXT02151.1"/>
    </source>
</evidence>
<gene>
    <name evidence="3" type="ORF">AC578_5972</name>
</gene>
<feature type="signal peptide" evidence="1">
    <location>
        <begin position="1"/>
        <end position="15"/>
    </location>
</feature>
<dbReference type="EMBL" id="LFZN01000045">
    <property type="protein sequence ID" value="KXT02151.1"/>
    <property type="molecule type" value="Genomic_DNA"/>
</dbReference>
<dbReference type="GO" id="GO:0016042">
    <property type="term" value="P:lipid catabolic process"/>
    <property type="evidence" value="ECO:0007669"/>
    <property type="project" value="InterPro"/>
</dbReference>
<comment type="caution">
    <text evidence="3">The sequence shown here is derived from an EMBL/GenBank/DDBJ whole genome shotgun (WGS) entry which is preliminary data.</text>
</comment>
<dbReference type="GO" id="GO:0004806">
    <property type="term" value="F:triacylglycerol lipase activity"/>
    <property type="evidence" value="ECO:0007669"/>
    <property type="project" value="InterPro"/>
</dbReference>
<organism evidence="3 4">
    <name type="scientific">Pseudocercospora eumusae</name>
    <dbReference type="NCBI Taxonomy" id="321146"/>
    <lineage>
        <taxon>Eukaryota</taxon>
        <taxon>Fungi</taxon>
        <taxon>Dikarya</taxon>
        <taxon>Ascomycota</taxon>
        <taxon>Pezizomycotina</taxon>
        <taxon>Dothideomycetes</taxon>
        <taxon>Dothideomycetidae</taxon>
        <taxon>Mycosphaerellales</taxon>
        <taxon>Mycosphaerellaceae</taxon>
        <taxon>Pseudocercospora</taxon>
    </lineage>
</organism>
<proteinExistence type="predicted"/>
<sequence length="469" mass="51166">MLLVSLLIFTATTLAQNASNLLHADPTTRAEVGAAFEAAQHADRSFAFYNTPSNFSRSTSPGTLLLVEDATPMLNYTVPIGLTLSRIIYTTSDINGTVLPTTAFVLWPYTTPDPVKGFDIVGWAHGTSGVFRKCAPSNYRSLQYHFMVPYTLALQGFAVVAPDYAGLGIDTLASGQQFHHQWLTAPSQANDLANAIVAARKAFPQVLHPNGSFVVMGHSQGGRAAWAFAERQGTSPIAGYRGTVALAPPVKAIEQVDRAIANSSEVYAAATLDQQVMIIDAVSTIFPSYNHSGLPASAYDRWFGQVARVQGCLPTNVLSFLDMKQDQLAHPRWTNDSIVQEWAKLADVGGKRFEGPLLVIAGEVDAAVDVKLVKKVAEDTCNQGQREGWHQSLELVEYSAISHFALIQASQQQWLSWIQRRLSDQDPGMPGCTSRRVNGYRAVASPLGTAPNFFLSWFDPAIDFWKYVL</sequence>
<dbReference type="Proteomes" id="UP000070133">
    <property type="component" value="Unassembled WGS sequence"/>
</dbReference>
<dbReference type="Pfam" id="PF00561">
    <property type="entry name" value="Abhydrolase_1"/>
    <property type="match status" value="1"/>
</dbReference>
<evidence type="ECO:0000313" key="4">
    <source>
        <dbReference type="Proteomes" id="UP000070133"/>
    </source>
</evidence>
<evidence type="ECO:0000256" key="1">
    <source>
        <dbReference type="SAM" id="SignalP"/>
    </source>
</evidence>
<dbReference type="OrthoDB" id="5382058at2759"/>
<dbReference type="InterPro" id="IPR005152">
    <property type="entry name" value="Lipase_secreted"/>
</dbReference>
<dbReference type="InterPro" id="IPR000073">
    <property type="entry name" value="AB_hydrolase_1"/>
</dbReference>
<reference evidence="3 4" key="1">
    <citation type="submission" date="2015-07" db="EMBL/GenBank/DDBJ databases">
        <title>Comparative genomics of the Sigatoka disease complex on banana suggests a link between parallel evolutionary changes in Pseudocercospora fijiensis and Pseudocercospora eumusae and increased virulence on the banana host.</title>
        <authorList>
            <person name="Chang T.-C."/>
            <person name="Salvucci A."/>
            <person name="Crous P.W."/>
            <person name="Stergiopoulos I."/>
        </authorList>
    </citation>
    <scope>NUCLEOTIDE SEQUENCE [LARGE SCALE GENOMIC DNA]</scope>
    <source>
        <strain evidence="3 4">CBS 114824</strain>
    </source>
</reference>
<dbReference type="AlphaFoldDB" id="A0A139HI56"/>
<dbReference type="PANTHER" id="PTHR34853">
    <property type="match status" value="1"/>
</dbReference>
<feature type="domain" description="AB hydrolase-1" evidence="2">
    <location>
        <begin position="143"/>
        <end position="383"/>
    </location>
</feature>
<feature type="chain" id="PRO_5013108225" description="AB hydrolase-1 domain-containing protein" evidence="1">
    <location>
        <begin position="16"/>
        <end position="469"/>
    </location>
</feature>
<name>A0A139HI56_9PEZI</name>
<dbReference type="PIRSF" id="PIRSF029171">
    <property type="entry name" value="Esterase_LipA"/>
    <property type="match status" value="1"/>
</dbReference>
<dbReference type="SUPFAM" id="SSF53474">
    <property type="entry name" value="alpha/beta-Hydrolases"/>
    <property type="match status" value="1"/>
</dbReference>
<accession>A0A139HI56</accession>
<protein>
    <recommendedName>
        <fullName evidence="2">AB hydrolase-1 domain-containing protein</fullName>
    </recommendedName>
</protein>
<dbReference type="PANTHER" id="PTHR34853:SF1">
    <property type="entry name" value="LIPASE 5"/>
    <property type="match status" value="1"/>
</dbReference>
<dbReference type="InterPro" id="IPR029058">
    <property type="entry name" value="AB_hydrolase_fold"/>
</dbReference>
<keyword evidence="4" id="KW-1185">Reference proteome</keyword>
<dbReference type="Gene3D" id="3.40.50.1820">
    <property type="entry name" value="alpha/beta hydrolase"/>
    <property type="match status" value="2"/>
</dbReference>